<reference evidence="2 3" key="1">
    <citation type="journal article" date="2018" name="Mycol. Prog.">
        <title>Coniella lustricola, a new species from submerged detritus.</title>
        <authorList>
            <person name="Raudabaugh D.B."/>
            <person name="Iturriaga T."/>
            <person name="Carver A."/>
            <person name="Mondo S."/>
            <person name="Pangilinan J."/>
            <person name="Lipzen A."/>
            <person name="He G."/>
            <person name="Amirebrahimi M."/>
            <person name="Grigoriev I.V."/>
            <person name="Miller A.N."/>
        </authorList>
    </citation>
    <scope>NUCLEOTIDE SEQUENCE [LARGE SCALE GENOMIC DNA]</scope>
    <source>
        <strain evidence="2 3">B22-T-1</strain>
    </source>
</reference>
<keyword evidence="3" id="KW-1185">Reference proteome</keyword>
<evidence type="ECO:0000313" key="3">
    <source>
        <dbReference type="Proteomes" id="UP000241462"/>
    </source>
</evidence>
<feature type="region of interest" description="Disordered" evidence="1">
    <location>
        <begin position="1"/>
        <end position="33"/>
    </location>
</feature>
<organism evidence="2 3">
    <name type="scientific">Coniella lustricola</name>
    <dbReference type="NCBI Taxonomy" id="2025994"/>
    <lineage>
        <taxon>Eukaryota</taxon>
        <taxon>Fungi</taxon>
        <taxon>Dikarya</taxon>
        <taxon>Ascomycota</taxon>
        <taxon>Pezizomycotina</taxon>
        <taxon>Sordariomycetes</taxon>
        <taxon>Sordariomycetidae</taxon>
        <taxon>Diaporthales</taxon>
        <taxon>Schizoparmaceae</taxon>
        <taxon>Coniella</taxon>
    </lineage>
</organism>
<dbReference type="Proteomes" id="UP000241462">
    <property type="component" value="Unassembled WGS sequence"/>
</dbReference>
<protein>
    <submittedName>
        <fullName evidence="2">Uncharacterized protein</fullName>
    </submittedName>
</protein>
<name>A0A2T3A495_9PEZI</name>
<gene>
    <name evidence="2" type="ORF">BD289DRAFT_483778</name>
</gene>
<dbReference type="InParanoid" id="A0A2T3A495"/>
<feature type="compositionally biased region" description="Low complexity" evidence="1">
    <location>
        <begin position="86"/>
        <end position="111"/>
    </location>
</feature>
<sequence length="662" mass="71992">MPVASRKRKAEAEDAPYVAPSKRRATPSTPPRVTRAAFRRCHGGEQALLTPGLPMSPPPRCQRKCKKLRASSVKREPAKVASKNASRLLLLSSSSSSFSPSSSLSSSSSVSTDTKACKVDTAKRRIPVPIKIEKREHPKLSKLDHAQRTSMKKTVHVPYTDSDMSSPCSLEPLILCNASGPAPVAYMGGLGEEDQSASPVHIKIEPDNEQEVGQKQHNKMEKIPVFVPVPSPKPSYTFNDLISPRRIPPRSYSQCLRDEFAGVEFAKWKTSWSFATAIGHDRRSREKAAAAKLAAAAAGNAKINSNATIDPYPVQPLVNSEPDVAETQYVTDIPQFAEPQVVITQPAPVMEFGLAGANSKASEVMEAWLPALMFPDDASAPVPAPTTISAGANGAISPASSSFFFQNDLAVTGMVAQAQIQANRASEYYDACELFLDQPSTGVQVPESKICEPQRHLLYMTMEEVSDEAFSPRFGQALLDAQLQAQAQALADTQAQASNSIDTTFQPQQTQLGKGGEDDIMSRVLDELVQPESPCKKTAAAAAVAAAATRVFNERPIVASPMRIDFEEAEHYRQLSVNAGRTEKERETVESFEAAPLPSNNNMTLREMHEALRLQSNSPPFSLSSKDSPMSFEWPYRGRSTTEVWTADEGLVGEEGDVQMLY</sequence>
<dbReference type="EMBL" id="KZ678475">
    <property type="protein sequence ID" value="PSR82531.1"/>
    <property type="molecule type" value="Genomic_DNA"/>
</dbReference>
<feature type="region of interest" description="Disordered" evidence="1">
    <location>
        <begin position="45"/>
        <end position="120"/>
    </location>
</feature>
<accession>A0A2T3A495</accession>
<evidence type="ECO:0000256" key="1">
    <source>
        <dbReference type="SAM" id="MobiDB-lite"/>
    </source>
</evidence>
<dbReference type="AlphaFoldDB" id="A0A2T3A495"/>
<evidence type="ECO:0000313" key="2">
    <source>
        <dbReference type="EMBL" id="PSR82531.1"/>
    </source>
</evidence>
<proteinExistence type="predicted"/>